<accession>A3K4D9</accession>
<dbReference type="Proteomes" id="UP000005713">
    <property type="component" value="Unassembled WGS sequence"/>
</dbReference>
<evidence type="ECO:0000313" key="2">
    <source>
        <dbReference type="Proteomes" id="UP000005713"/>
    </source>
</evidence>
<dbReference type="EMBL" id="AAYA01000007">
    <property type="protein sequence ID" value="EBA07838.1"/>
    <property type="molecule type" value="Genomic_DNA"/>
</dbReference>
<protein>
    <submittedName>
        <fullName evidence="1">Uncharacterized protein</fullName>
    </submittedName>
</protein>
<evidence type="ECO:0000313" key="1">
    <source>
        <dbReference type="EMBL" id="EBA07838.1"/>
    </source>
</evidence>
<reference evidence="1 2" key="1">
    <citation type="submission" date="2006-06" db="EMBL/GenBank/DDBJ databases">
        <authorList>
            <person name="Moran M.A."/>
            <person name="Ferriera S."/>
            <person name="Johnson J."/>
            <person name="Kravitz S."/>
            <person name="Beeson K."/>
            <person name="Sutton G."/>
            <person name="Rogers Y.-H."/>
            <person name="Friedman R."/>
            <person name="Frazier M."/>
            <person name="Venter J.C."/>
        </authorList>
    </citation>
    <scope>NUCLEOTIDE SEQUENCE [LARGE SCALE GENOMIC DNA]</scope>
    <source>
        <strain evidence="1 2">E-37</strain>
    </source>
</reference>
<proteinExistence type="predicted"/>
<name>A3K4D9_SAGS3</name>
<keyword evidence="2" id="KW-1185">Reference proteome</keyword>
<organism evidence="1 2">
    <name type="scientific">Sagittula stellata (strain ATCC 700073 / DSM 11524 / E-37)</name>
    <dbReference type="NCBI Taxonomy" id="388399"/>
    <lineage>
        <taxon>Bacteria</taxon>
        <taxon>Pseudomonadati</taxon>
        <taxon>Pseudomonadota</taxon>
        <taxon>Alphaproteobacteria</taxon>
        <taxon>Rhodobacterales</taxon>
        <taxon>Roseobacteraceae</taxon>
        <taxon>Sagittula</taxon>
    </lineage>
</organism>
<comment type="caution">
    <text evidence="1">The sequence shown here is derived from an EMBL/GenBank/DDBJ whole genome shotgun (WGS) entry which is preliminary data.</text>
</comment>
<dbReference type="AlphaFoldDB" id="A3K4D9"/>
<dbReference type="RefSeq" id="WP_005859500.1">
    <property type="nucleotide sequence ID" value="NZ_AAYA01000007.1"/>
</dbReference>
<sequence length="63" mass="6806">MTAVTADGKGVEVCDLAEALHHNAMVTHLQQRDAEVIRVLNEGKALAMLTTSRAVFLSSARQE</sequence>
<gene>
    <name evidence="1" type="ORF">SSE37_01255</name>
</gene>